<reference evidence="2 3" key="1">
    <citation type="submission" date="2019-11" db="EMBL/GenBank/DDBJ databases">
        <title>Genome sequences of 17 halophilic strains isolated from different environments.</title>
        <authorList>
            <person name="Furrow R.E."/>
        </authorList>
    </citation>
    <scope>NUCLEOTIDE SEQUENCE [LARGE SCALE GENOMIC DNA]</scope>
    <source>
        <strain evidence="2 3">22506_14_FS</strain>
    </source>
</reference>
<proteinExistence type="predicted"/>
<keyword evidence="1" id="KW-0472">Membrane</keyword>
<feature type="transmembrane region" description="Helical" evidence="1">
    <location>
        <begin position="30"/>
        <end position="51"/>
    </location>
</feature>
<dbReference type="RefSeq" id="WP_159781737.1">
    <property type="nucleotide sequence ID" value="NZ_CP129020.1"/>
</dbReference>
<comment type="caution">
    <text evidence="2">The sequence shown here is derived from an EMBL/GenBank/DDBJ whole genome shotgun (WGS) entry which is preliminary data.</text>
</comment>
<evidence type="ECO:0000256" key="1">
    <source>
        <dbReference type="SAM" id="Phobius"/>
    </source>
</evidence>
<organism evidence="2 3">
    <name type="scientific">Guptibacillus hwajinpoensis</name>
    <dbReference type="NCBI Taxonomy" id="208199"/>
    <lineage>
        <taxon>Bacteria</taxon>
        <taxon>Bacillati</taxon>
        <taxon>Bacillota</taxon>
        <taxon>Bacilli</taxon>
        <taxon>Bacillales</taxon>
        <taxon>Guptibacillaceae</taxon>
        <taxon>Guptibacillus</taxon>
    </lineage>
</organism>
<feature type="transmembrane region" description="Helical" evidence="1">
    <location>
        <begin position="7"/>
        <end position="24"/>
    </location>
</feature>
<dbReference type="Proteomes" id="UP000447833">
    <property type="component" value="Unassembled WGS sequence"/>
</dbReference>
<evidence type="ECO:0000313" key="2">
    <source>
        <dbReference type="EMBL" id="MYL64357.1"/>
    </source>
</evidence>
<evidence type="ECO:0008006" key="4">
    <source>
        <dbReference type="Google" id="ProtNLM"/>
    </source>
</evidence>
<dbReference type="AlphaFoldDB" id="A0A845F0V1"/>
<evidence type="ECO:0000313" key="3">
    <source>
        <dbReference type="Proteomes" id="UP000447833"/>
    </source>
</evidence>
<protein>
    <recommendedName>
        <fullName evidence="4">DUF2929 family protein</fullName>
    </recommendedName>
</protein>
<keyword evidence="1" id="KW-0812">Transmembrane</keyword>
<sequence>MSFGKRFLITWLIVMVLMSIEYVFLPDHVIIKGLALGLTTMTVATVLNKLYPTKEKTK</sequence>
<accession>A0A845F0V1</accession>
<gene>
    <name evidence="2" type="ORF">GLW07_13450</name>
</gene>
<name>A0A845F0V1_9BACL</name>
<dbReference type="EMBL" id="WMEY01000004">
    <property type="protein sequence ID" value="MYL64357.1"/>
    <property type="molecule type" value="Genomic_DNA"/>
</dbReference>
<keyword evidence="1" id="KW-1133">Transmembrane helix</keyword>